<dbReference type="OrthoDB" id="3945101at2759"/>
<dbReference type="RefSeq" id="XP_033396844.1">
    <property type="nucleotide sequence ID" value="XM_033539121.1"/>
</dbReference>
<keyword evidence="3" id="KW-1185">Reference proteome</keyword>
<proteinExistence type="predicted"/>
<name>A0A6A6BF85_9PEZI</name>
<organism evidence="2 3">
    <name type="scientific">Aplosporella prunicola CBS 121167</name>
    <dbReference type="NCBI Taxonomy" id="1176127"/>
    <lineage>
        <taxon>Eukaryota</taxon>
        <taxon>Fungi</taxon>
        <taxon>Dikarya</taxon>
        <taxon>Ascomycota</taxon>
        <taxon>Pezizomycotina</taxon>
        <taxon>Dothideomycetes</taxon>
        <taxon>Dothideomycetes incertae sedis</taxon>
        <taxon>Botryosphaeriales</taxon>
        <taxon>Aplosporellaceae</taxon>
        <taxon>Aplosporella</taxon>
    </lineage>
</organism>
<evidence type="ECO:0000313" key="2">
    <source>
        <dbReference type="EMBL" id="KAF2141131.1"/>
    </source>
</evidence>
<dbReference type="Proteomes" id="UP000799438">
    <property type="component" value="Unassembled WGS sequence"/>
</dbReference>
<keyword evidence="1" id="KW-1133">Transmembrane helix</keyword>
<evidence type="ECO:0000313" key="3">
    <source>
        <dbReference type="Proteomes" id="UP000799438"/>
    </source>
</evidence>
<dbReference type="InterPro" id="IPR021514">
    <property type="entry name" value="DUF3176"/>
</dbReference>
<protein>
    <submittedName>
        <fullName evidence="2">Uncharacterized protein</fullName>
    </submittedName>
</protein>
<keyword evidence="1" id="KW-0472">Membrane</keyword>
<reference evidence="2" key="1">
    <citation type="journal article" date="2020" name="Stud. Mycol.">
        <title>101 Dothideomycetes genomes: a test case for predicting lifestyles and emergence of pathogens.</title>
        <authorList>
            <person name="Haridas S."/>
            <person name="Albert R."/>
            <person name="Binder M."/>
            <person name="Bloem J."/>
            <person name="Labutti K."/>
            <person name="Salamov A."/>
            <person name="Andreopoulos B."/>
            <person name="Baker S."/>
            <person name="Barry K."/>
            <person name="Bills G."/>
            <person name="Bluhm B."/>
            <person name="Cannon C."/>
            <person name="Castanera R."/>
            <person name="Culley D."/>
            <person name="Daum C."/>
            <person name="Ezra D."/>
            <person name="Gonzalez J."/>
            <person name="Henrissat B."/>
            <person name="Kuo A."/>
            <person name="Liang C."/>
            <person name="Lipzen A."/>
            <person name="Lutzoni F."/>
            <person name="Magnuson J."/>
            <person name="Mondo S."/>
            <person name="Nolan M."/>
            <person name="Ohm R."/>
            <person name="Pangilinan J."/>
            <person name="Park H.-J."/>
            <person name="Ramirez L."/>
            <person name="Alfaro M."/>
            <person name="Sun H."/>
            <person name="Tritt A."/>
            <person name="Yoshinaga Y."/>
            <person name="Zwiers L.-H."/>
            <person name="Turgeon B."/>
            <person name="Goodwin S."/>
            <person name="Spatafora J."/>
            <person name="Crous P."/>
            <person name="Grigoriev I."/>
        </authorList>
    </citation>
    <scope>NUCLEOTIDE SEQUENCE</scope>
    <source>
        <strain evidence="2">CBS 121167</strain>
    </source>
</reference>
<keyword evidence="1" id="KW-0812">Transmembrane</keyword>
<evidence type="ECO:0000256" key="1">
    <source>
        <dbReference type="SAM" id="Phobius"/>
    </source>
</evidence>
<dbReference type="EMBL" id="ML995488">
    <property type="protein sequence ID" value="KAF2141131.1"/>
    <property type="molecule type" value="Genomic_DNA"/>
</dbReference>
<feature type="transmembrane region" description="Helical" evidence="1">
    <location>
        <begin position="78"/>
        <end position="102"/>
    </location>
</feature>
<feature type="non-terminal residue" evidence="2">
    <location>
        <position position="182"/>
    </location>
</feature>
<feature type="transmembrane region" description="Helical" evidence="1">
    <location>
        <begin position="21"/>
        <end position="45"/>
    </location>
</feature>
<dbReference type="Pfam" id="PF11374">
    <property type="entry name" value="DUF3176"/>
    <property type="match status" value="1"/>
</dbReference>
<dbReference type="AlphaFoldDB" id="A0A6A6BF85"/>
<gene>
    <name evidence="2" type="ORF">K452DRAFT_272950</name>
</gene>
<dbReference type="GeneID" id="54296617"/>
<dbReference type="PANTHER" id="PTHR35394">
    <property type="entry name" value="DUF3176 DOMAIN-CONTAINING PROTEIN"/>
    <property type="match status" value="1"/>
</dbReference>
<accession>A0A6A6BF85</accession>
<dbReference type="PANTHER" id="PTHR35394:SF5">
    <property type="entry name" value="DUF3176 DOMAIN-CONTAINING PROTEIN"/>
    <property type="match status" value="1"/>
</dbReference>
<sequence>MVAIIVVLKRYEKKPLPEWPWHITLNSFIAVMAAIAKTSLLVPVASSLGQLKWDWFRRPRSLADIQTFDSASRGPYGAVLLIFATKAIHLASFGALITLVALSMDPFVQQVVNYPSSPEASNTKAASLPCGRNFTSYSSNLDGAEPSIEIRTAILNGLYSDFSSASKFQVTPICPTGNCTWE</sequence>